<accession>A0A6J5EAQ8</accession>
<gene>
    <name evidence="2" type="ORF">LMG29542_04429</name>
</gene>
<dbReference type="Pfam" id="PF20411">
    <property type="entry name" value="DUF6697"/>
    <property type="match status" value="1"/>
</dbReference>
<name>A0A6J5EAQ8_9BURK</name>
<protein>
    <recommendedName>
        <fullName evidence="1">DUF6697 domain-containing protein</fullName>
    </recommendedName>
</protein>
<dbReference type="RefSeq" id="WP_175228570.1">
    <property type="nucleotide sequence ID" value="NZ_CADIKH010000020.1"/>
</dbReference>
<dbReference type="AlphaFoldDB" id="A0A6J5EAQ8"/>
<evidence type="ECO:0000259" key="1">
    <source>
        <dbReference type="Pfam" id="PF20411"/>
    </source>
</evidence>
<proteinExistence type="predicted"/>
<feature type="domain" description="DUF6697" evidence="1">
    <location>
        <begin position="10"/>
        <end position="102"/>
    </location>
</feature>
<evidence type="ECO:0000313" key="3">
    <source>
        <dbReference type="Proteomes" id="UP000494363"/>
    </source>
</evidence>
<keyword evidence="3" id="KW-1185">Reference proteome</keyword>
<sequence length="125" mass="13744">MDEFEVGKEYSREYIHTVCGGSKQAFLPTKRGKVVAACLRMDLNPQAPDVVLCNSGAAARAAGRTLAKQTGAIPVFIRAETDRFRYVGQYAPEQSLTAPLECEPYARNSSFTVGQISRVIKLKRC</sequence>
<reference evidence="2 3" key="1">
    <citation type="submission" date="2020-04" db="EMBL/GenBank/DDBJ databases">
        <authorList>
            <person name="De Canck E."/>
        </authorList>
    </citation>
    <scope>NUCLEOTIDE SEQUENCE [LARGE SCALE GENOMIC DNA]</scope>
    <source>
        <strain evidence="2 3">LMG 29542</strain>
    </source>
</reference>
<dbReference type="EMBL" id="CADIKH010000020">
    <property type="protein sequence ID" value="CAB3762694.1"/>
    <property type="molecule type" value="Genomic_DNA"/>
</dbReference>
<evidence type="ECO:0000313" key="2">
    <source>
        <dbReference type="EMBL" id="CAB3762694.1"/>
    </source>
</evidence>
<dbReference type="InterPro" id="IPR046520">
    <property type="entry name" value="DUF6697"/>
</dbReference>
<organism evidence="2 3">
    <name type="scientific">Paraburkholderia humisilvae</name>
    <dbReference type="NCBI Taxonomy" id="627669"/>
    <lineage>
        <taxon>Bacteria</taxon>
        <taxon>Pseudomonadati</taxon>
        <taxon>Pseudomonadota</taxon>
        <taxon>Betaproteobacteria</taxon>
        <taxon>Burkholderiales</taxon>
        <taxon>Burkholderiaceae</taxon>
        <taxon>Paraburkholderia</taxon>
    </lineage>
</organism>
<dbReference type="Proteomes" id="UP000494363">
    <property type="component" value="Unassembled WGS sequence"/>
</dbReference>